<keyword evidence="15" id="KW-1185">Reference proteome</keyword>
<keyword evidence="8" id="KW-0472">Membrane</keyword>
<keyword evidence="7" id="KW-0406">Ion transport</keyword>
<dbReference type="OrthoDB" id="5855620at2759"/>
<keyword evidence="6" id="KW-1133">Transmembrane helix</keyword>
<keyword evidence="3" id="KW-0812">Transmembrane</keyword>
<name>A0A2G9T780_TELCI</name>
<evidence type="ECO:0000256" key="5">
    <source>
        <dbReference type="ARBA" id="ARBA00022833"/>
    </source>
</evidence>
<dbReference type="InterPro" id="IPR015683">
    <property type="entry name" value="Ionotropic_Glu_rcpt"/>
</dbReference>
<proteinExistence type="predicted"/>
<evidence type="ECO:0000313" key="14">
    <source>
        <dbReference type="EMBL" id="PIO53784.1"/>
    </source>
</evidence>
<sequence>EIARFSCFTYAIHAVADGKYGNDVYGNGSWDGMIGEILRGDAEMAVAPLTVNFRRSEVVSFTKPFLSLGISILYKV</sequence>
<evidence type="ECO:0000256" key="11">
    <source>
        <dbReference type="ARBA" id="ARBA00023286"/>
    </source>
</evidence>
<keyword evidence="4" id="KW-0479">Metal-binding</keyword>
<keyword evidence="11" id="KW-1071">Ligand-gated ion channel</keyword>
<dbReference type="AlphaFoldDB" id="A0A2G9T780"/>
<dbReference type="FunFam" id="3.40.190.10:FF:000009">
    <property type="entry name" value="Putative glutamate receptor ionotropic NMDA 2B"/>
    <property type="match status" value="1"/>
</dbReference>
<comment type="subcellular location">
    <subcellularLocation>
        <location evidence="1">Membrane</location>
        <topology evidence="1">Multi-pass membrane protein</topology>
    </subcellularLocation>
</comment>
<evidence type="ECO:0000256" key="1">
    <source>
        <dbReference type="ARBA" id="ARBA00004141"/>
    </source>
</evidence>
<evidence type="ECO:0000256" key="2">
    <source>
        <dbReference type="ARBA" id="ARBA00022448"/>
    </source>
</evidence>
<evidence type="ECO:0000256" key="10">
    <source>
        <dbReference type="ARBA" id="ARBA00023180"/>
    </source>
</evidence>
<organism evidence="14 15">
    <name type="scientific">Teladorsagia circumcincta</name>
    <name type="common">Brown stomach worm</name>
    <name type="synonym">Ostertagia circumcincta</name>
    <dbReference type="NCBI Taxonomy" id="45464"/>
    <lineage>
        <taxon>Eukaryota</taxon>
        <taxon>Metazoa</taxon>
        <taxon>Ecdysozoa</taxon>
        <taxon>Nematoda</taxon>
        <taxon>Chromadorea</taxon>
        <taxon>Rhabditida</taxon>
        <taxon>Rhabditina</taxon>
        <taxon>Rhabditomorpha</taxon>
        <taxon>Strongyloidea</taxon>
        <taxon>Trichostrongylidae</taxon>
        <taxon>Teladorsagia</taxon>
    </lineage>
</organism>
<dbReference type="InterPro" id="IPR019594">
    <property type="entry name" value="Glu/Gly-bd"/>
</dbReference>
<evidence type="ECO:0000256" key="8">
    <source>
        <dbReference type="ARBA" id="ARBA00023136"/>
    </source>
</evidence>
<keyword evidence="10" id="KW-0325">Glycoprotein</keyword>
<keyword evidence="9" id="KW-0675">Receptor</keyword>
<gene>
    <name evidence="14" type="ORF">TELCIR_24868</name>
</gene>
<evidence type="ECO:0000313" key="15">
    <source>
        <dbReference type="Proteomes" id="UP000230423"/>
    </source>
</evidence>
<reference evidence="14 15" key="1">
    <citation type="submission" date="2015-09" db="EMBL/GenBank/DDBJ databases">
        <title>Draft genome of the parasitic nematode Teladorsagia circumcincta isolate WARC Sus (inbred).</title>
        <authorList>
            <person name="Mitreva M."/>
        </authorList>
    </citation>
    <scope>NUCLEOTIDE SEQUENCE [LARGE SCALE GENOMIC DNA]</scope>
    <source>
        <strain evidence="14 15">S</strain>
    </source>
</reference>
<evidence type="ECO:0000256" key="7">
    <source>
        <dbReference type="ARBA" id="ARBA00023065"/>
    </source>
</evidence>
<accession>A0A2G9T780</accession>
<evidence type="ECO:0000256" key="3">
    <source>
        <dbReference type="ARBA" id="ARBA00022692"/>
    </source>
</evidence>
<dbReference type="GO" id="GO:0016020">
    <property type="term" value="C:membrane"/>
    <property type="evidence" value="ECO:0007669"/>
    <property type="project" value="UniProtKB-SubCell"/>
</dbReference>
<dbReference type="Proteomes" id="UP000230423">
    <property type="component" value="Unassembled WGS sequence"/>
</dbReference>
<evidence type="ECO:0000259" key="13">
    <source>
        <dbReference type="Pfam" id="PF10613"/>
    </source>
</evidence>
<keyword evidence="2" id="KW-0813">Transport</keyword>
<dbReference type="Pfam" id="PF10613">
    <property type="entry name" value="Lig_chan-Glu_bd"/>
    <property type="match status" value="1"/>
</dbReference>
<evidence type="ECO:0000256" key="9">
    <source>
        <dbReference type="ARBA" id="ARBA00023170"/>
    </source>
</evidence>
<evidence type="ECO:0000256" key="4">
    <source>
        <dbReference type="ARBA" id="ARBA00022723"/>
    </source>
</evidence>
<dbReference type="PANTHER" id="PTHR18966">
    <property type="entry name" value="IONOTROPIC GLUTAMATE RECEPTOR"/>
    <property type="match status" value="1"/>
</dbReference>
<feature type="domain" description="Ionotropic glutamate receptor L-glutamate and glycine-binding" evidence="13">
    <location>
        <begin position="1"/>
        <end position="75"/>
    </location>
</feature>
<keyword evidence="12" id="KW-0407">Ion channel</keyword>
<dbReference type="Gene3D" id="3.40.190.10">
    <property type="entry name" value="Periplasmic binding protein-like II"/>
    <property type="match status" value="1"/>
</dbReference>
<dbReference type="GO" id="GO:0015276">
    <property type="term" value="F:ligand-gated monoatomic ion channel activity"/>
    <property type="evidence" value="ECO:0007669"/>
    <property type="project" value="InterPro"/>
</dbReference>
<feature type="non-terminal residue" evidence="14">
    <location>
        <position position="1"/>
    </location>
</feature>
<protein>
    <recommendedName>
        <fullName evidence="13">Ionotropic glutamate receptor L-glutamate and glycine-binding domain-containing protein</fullName>
    </recommendedName>
</protein>
<evidence type="ECO:0000256" key="6">
    <source>
        <dbReference type="ARBA" id="ARBA00022989"/>
    </source>
</evidence>
<dbReference type="SUPFAM" id="SSF53850">
    <property type="entry name" value="Periplasmic binding protein-like II"/>
    <property type="match status" value="1"/>
</dbReference>
<dbReference type="GO" id="GO:0046872">
    <property type="term" value="F:metal ion binding"/>
    <property type="evidence" value="ECO:0007669"/>
    <property type="project" value="UniProtKB-KW"/>
</dbReference>
<keyword evidence="5" id="KW-0862">Zinc</keyword>
<evidence type="ECO:0000256" key="12">
    <source>
        <dbReference type="ARBA" id="ARBA00023303"/>
    </source>
</evidence>
<dbReference type="EMBL" id="KZ406536">
    <property type="protein sequence ID" value="PIO53784.1"/>
    <property type="molecule type" value="Genomic_DNA"/>
</dbReference>